<reference evidence="2" key="1">
    <citation type="submission" date="2023-10" db="EMBL/GenBank/DDBJ databases">
        <authorList>
            <person name="Chen Y."/>
            <person name="Shah S."/>
            <person name="Dougan E. K."/>
            <person name="Thang M."/>
            <person name="Chan C."/>
        </authorList>
    </citation>
    <scope>NUCLEOTIDE SEQUENCE [LARGE SCALE GENOMIC DNA]</scope>
</reference>
<dbReference type="InterPro" id="IPR013762">
    <property type="entry name" value="Integrase-like_cat_sf"/>
</dbReference>
<feature type="compositionally biased region" description="Low complexity" evidence="1">
    <location>
        <begin position="274"/>
        <end position="283"/>
    </location>
</feature>
<organism evidence="2 3">
    <name type="scientific">Prorocentrum cordatum</name>
    <dbReference type="NCBI Taxonomy" id="2364126"/>
    <lineage>
        <taxon>Eukaryota</taxon>
        <taxon>Sar</taxon>
        <taxon>Alveolata</taxon>
        <taxon>Dinophyceae</taxon>
        <taxon>Prorocentrales</taxon>
        <taxon>Prorocentraceae</taxon>
        <taxon>Prorocentrum</taxon>
    </lineage>
</organism>
<evidence type="ECO:0000313" key="2">
    <source>
        <dbReference type="EMBL" id="CAK0871842.1"/>
    </source>
</evidence>
<feature type="region of interest" description="Disordered" evidence="1">
    <location>
        <begin position="248"/>
        <end position="283"/>
    </location>
</feature>
<keyword evidence="3" id="KW-1185">Reference proteome</keyword>
<dbReference type="Gene3D" id="1.10.443.10">
    <property type="entry name" value="Intergrase catalytic core"/>
    <property type="match status" value="1"/>
</dbReference>
<dbReference type="EMBL" id="CAUYUJ010017108">
    <property type="protein sequence ID" value="CAK0871842.1"/>
    <property type="molecule type" value="Genomic_DNA"/>
</dbReference>
<gene>
    <name evidence="2" type="ORF">PCOR1329_LOCUS57518</name>
</gene>
<name>A0ABN9VFD3_9DINO</name>
<protein>
    <submittedName>
        <fullName evidence="2">Uncharacterized protein</fullName>
    </submittedName>
</protein>
<dbReference type="Proteomes" id="UP001189429">
    <property type="component" value="Unassembled WGS sequence"/>
</dbReference>
<comment type="caution">
    <text evidence="2">The sequence shown here is derived from an EMBL/GenBank/DDBJ whole genome shotgun (WGS) entry which is preliminary data.</text>
</comment>
<accession>A0ABN9VFD3</accession>
<evidence type="ECO:0000313" key="3">
    <source>
        <dbReference type="Proteomes" id="UP001189429"/>
    </source>
</evidence>
<proteinExistence type="predicted"/>
<evidence type="ECO:0000256" key="1">
    <source>
        <dbReference type="SAM" id="MobiDB-lite"/>
    </source>
</evidence>
<sequence length="317" mass="33972">MAAGAWRMTREIELSTARACLIELVRGDRPAVTWHLPASKTDATALGRVGGHSLRPTGAQGLARLGVDLRAIQLPGHWGSSAAQGHAREASLDAAAEWARRAGSNLDLESALGQVAELRSEFGELRRGQSTPEGLVDMVLDEVRSEPGRHLLRCELQDTAVRPEDELQLPACAGGSNPVRKVLNRESGVLHAVLVGPPTMPAAAWQQPQSSSEAAEELASRRQRYLRQQRLLNQQLLTFSEDLTIPLGSRAQRPSAPPLCDEVPASARERRPRPAASGAPSRLPSALAAEKAIAFVRGVTERSLAARKAAAPARVLL</sequence>